<dbReference type="CDD" id="cd01638">
    <property type="entry name" value="CysQ"/>
    <property type="match status" value="1"/>
</dbReference>
<dbReference type="GO" id="GO:0005886">
    <property type="term" value="C:plasma membrane"/>
    <property type="evidence" value="ECO:0007669"/>
    <property type="project" value="UniProtKB-SubCell"/>
</dbReference>
<dbReference type="Proteomes" id="UP000256779">
    <property type="component" value="Unassembled WGS sequence"/>
</dbReference>
<dbReference type="NCBIfam" id="TIGR01331">
    <property type="entry name" value="bisphos_cysQ"/>
    <property type="match status" value="1"/>
</dbReference>
<dbReference type="GO" id="GO:0008441">
    <property type="term" value="F:3'(2'),5'-bisphosphate nucleotidase activity"/>
    <property type="evidence" value="ECO:0007669"/>
    <property type="project" value="UniProtKB-UniRule"/>
</dbReference>
<dbReference type="Pfam" id="PF00459">
    <property type="entry name" value="Inositol_P"/>
    <property type="match status" value="1"/>
</dbReference>
<feature type="binding site" evidence="10">
    <location>
        <position position="100"/>
    </location>
    <ligand>
        <name>Mg(2+)</name>
        <dbReference type="ChEBI" id="CHEBI:18420"/>
        <label>1</label>
        <note>catalytic</note>
    </ligand>
</feature>
<evidence type="ECO:0000256" key="3">
    <source>
        <dbReference type="ARBA" id="ARBA00022475"/>
    </source>
</evidence>
<evidence type="ECO:0000256" key="6">
    <source>
        <dbReference type="ARBA" id="ARBA00022801"/>
    </source>
</evidence>
<keyword evidence="6 9" id="KW-0378">Hydrolase</keyword>
<evidence type="ECO:0000313" key="11">
    <source>
        <dbReference type="EMBL" id="REE01646.1"/>
    </source>
</evidence>
<dbReference type="GO" id="GO:0046854">
    <property type="term" value="P:phosphatidylinositol phosphate biosynthetic process"/>
    <property type="evidence" value="ECO:0007669"/>
    <property type="project" value="InterPro"/>
</dbReference>
<dbReference type="PROSITE" id="PS00630">
    <property type="entry name" value="IMP_2"/>
    <property type="match status" value="1"/>
</dbReference>
<evidence type="ECO:0000256" key="2">
    <source>
        <dbReference type="ARBA" id="ARBA00005289"/>
    </source>
</evidence>
<feature type="binding site" evidence="9">
    <location>
        <position position="221"/>
    </location>
    <ligand>
        <name>Mg(2+)</name>
        <dbReference type="ChEBI" id="CHEBI:18420"/>
        <label>2</label>
    </ligand>
</feature>
<reference evidence="11 12" key="1">
    <citation type="submission" date="2018-07" db="EMBL/GenBank/DDBJ databases">
        <title>Genomic Encyclopedia of Type Strains, Phase IV (KMG-IV): sequencing the most valuable type-strain genomes for metagenomic binning, comparative biology and taxonomic classification.</title>
        <authorList>
            <person name="Goeker M."/>
        </authorList>
    </citation>
    <scope>NUCLEOTIDE SEQUENCE [LARGE SCALE GENOMIC DNA]</scope>
    <source>
        <strain evidence="11 12">DSM 4134</strain>
    </source>
</reference>
<accession>A0A3D9L8N7</accession>
<dbReference type="AlphaFoldDB" id="A0A3D9L8N7"/>
<keyword evidence="4" id="KW-0997">Cell inner membrane</keyword>
<comment type="function">
    <text evidence="9">Converts adenosine-3',5'-bisphosphate (PAP) to AMP.</text>
</comment>
<comment type="similarity">
    <text evidence="2 9">Belongs to the inositol monophosphatase superfamily. CysQ family.</text>
</comment>
<dbReference type="InterPro" id="IPR000760">
    <property type="entry name" value="Inositol_monophosphatase-like"/>
</dbReference>
<dbReference type="Gene3D" id="3.40.190.80">
    <property type="match status" value="1"/>
</dbReference>
<dbReference type="Gene3D" id="3.30.540.10">
    <property type="entry name" value="Fructose-1,6-Bisphosphatase, subunit A, domain 1"/>
    <property type="match status" value="1"/>
</dbReference>
<dbReference type="PROSITE" id="PS00629">
    <property type="entry name" value="IMP_1"/>
    <property type="match status" value="1"/>
</dbReference>
<feature type="binding site" evidence="10">
    <location>
        <position position="78"/>
    </location>
    <ligand>
        <name>Mg(2+)</name>
        <dbReference type="ChEBI" id="CHEBI:18420"/>
        <label>1</label>
        <note>catalytic</note>
    </ligand>
</feature>
<proteinExistence type="inferred from homology"/>
<dbReference type="PANTHER" id="PTHR43028:SF5">
    <property type="entry name" value="3'(2'),5'-BISPHOSPHATE NUCLEOTIDASE 1"/>
    <property type="match status" value="1"/>
</dbReference>
<feature type="binding site" evidence="9">
    <location>
        <position position="101"/>
    </location>
    <ligand>
        <name>Mg(2+)</name>
        <dbReference type="ChEBI" id="CHEBI:18420"/>
        <label>2</label>
    </ligand>
</feature>
<feature type="binding site" evidence="9">
    <location>
        <position position="100"/>
    </location>
    <ligand>
        <name>Mg(2+)</name>
        <dbReference type="ChEBI" id="CHEBI:18420"/>
        <label>1</label>
    </ligand>
</feature>
<feature type="binding site" evidence="9">
    <location>
        <position position="98"/>
    </location>
    <ligand>
        <name>Mg(2+)</name>
        <dbReference type="ChEBI" id="CHEBI:18420"/>
        <label>1</label>
    </ligand>
</feature>
<feature type="binding site" evidence="9">
    <location>
        <position position="78"/>
    </location>
    <ligand>
        <name>Mg(2+)</name>
        <dbReference type="ChEBI" id="CHEBI:18420"/>
        <label>1</label>
    </ligand>
</feature>
<name>A0A3D9L8N7_MARFU</name>
<dbReference type="EMBL" id="QREG01000003">
    <property type="protein sequence ID" value="REE01646.1"/>
    <property type="molecule type" value="Genomic_DNA"/>
</dbReference>
<sequence length="264" mass="29260">MDNYPFFIFIPTMDFNTLLNKAKEAAQKASAEIIKIYESGDFSIEAKADDSPLTLADQASHKAIVSVLDSTELPILSEEGRSIDYSERSNWEYFWMIDPLDGTKEFIKKNGEFTVNIALVHQNEVVLGVVYTPVLGEMYWAVKGEGAFKDGDPINVNSFSLEQPNLKVVASRSHLNEDTQAFMDALSNPEIVSKGSSLKLLMVAEGAADLYPRYAPTMEWDTAAAQIIVEEAGGKVLRKGQNASVVYNKEDLLNPHFLVQGKVK</sequence>
<feature type="binding site" evidence="9">
    <location>
        <position position="78"/>
    </location>
    <ligand>
        <name>substrate</name>
    </ligand>
</feature>
<organism evidence="11 12">
    <name type="scientific">Marinoscillum furvescens DSM 4134</name>
    <dbReference type="NCBI Taxonomy" id="1122208"/>
    <lineage>
        <taxon>Bacteria</taxon>
        <taxon>Pseudomonadati</taxon>
        <taxon>Bacteroidota</taxon>
        <taxon>Cytophagia</taxon>
        <taxon>Cytophagales</taxon>
        <taxon>Reichenbachiellaceae</taxon>
        <taxon>Marinoscillum</taxon>
    </lineage>
</organism>
<comment type="caution">
    <text evidence="11">The sequence shown here is derived from an EMBL/GenBank/DDBJ whole genome shotgun (WGS) entry which is preliminary data.</text>
</comment>
<dbReference type="PRINTS" id="PR00377">
    <property type="entry name" value="IMPHPHTASES"/>
</dbReference>
<dbReference type="GO" id="GO:0000287">
    <property type="term" value="F:magnesium ion binding"/>
    <property type="evidence" value="ECO:0007669"/>
    <property type="project" value="UniProtKB-UniRule"/>
</dbReference>
<keyword evidence="12" id="KW-1185">Reference proteome</keyword>
<keyword evidence="7 9" id="KW-0460">Magnesium</keyword>
<evidence type="ECO:0000256" key="9">
    <source>
        <dbReference type="HAMAP-Rule" id="MF_02095"/>
    </source>
</evidence>
<feature type="binding site" evidence="10">
    <location>
        <position position="98"/>
    </location>
    <ligand>
        <name>Mg(2+)</name>
        <dbReference type="ChEBI" id="CHEBI:18420"/>
        <label>1</label>
        <note>catalytic</note>
    </ligand>
</feature>
<evidence type="ECO:0000313" key="12">
    <source>
        <dbReference type="Proteomes" id="UP000256779"/>
    </source>
</evidence>
<evidence type="ECO:0000256" key="7">
    <source>
        <dbReference type="ARBA" id="ARBA00022842"/>
    </source>
</evidence>
<evidence type="ECO:0000256" key="5">
    <source>
        <dbReference type="ARBA" id="ARBA00022723"/>
    </source>
</evidence>
<evidence type="ECO:0000256" key="10">
    <source>
        <dbReference type="PIRSR" id="PIRSR600760-2"/>
    </source>
</evidence>
<dbReference type="HAMAP" id="MF_02095">
    <property type="entry name" value="CysQ"/>
    <property type="match status" value="1"/>
</dbReference>
<comment type="subcellular location">
    <subcellularLocation>
        <location evidence="9">Cell membrane</location>
        <topology evidence="9">Peripheral membrane protein</topology>
        <orientation evidence="9">Cytoplasmic side</orientation>
    </subcellularLocation>
</comment>
<keyword evidence="5 9" id="KW-0479">Metal-binding</keyword>
<evidence type="ECO:0000256" key="8">
    <source>
        <dbReference type="ARBA" id="ARBA00023136"/>
    </source>
</evidence>
<feature type="binding site" evidence="9">
    <location>
        <begin position="100"/>
        <end position="103"/>
    </location>
    <ligand>
        <name>substrate</name>
    </ligand>
</feature>
<feature type="binding site" evidence="10">
    <location>
        <position position="101"/>
    </location>
    <ligand>
        <name>Mg(2+)</name>
        <dbReference type="ChEBI" id="CHEBI:18420"/>
        <label>1</label>
        <note>catalytic</note>
    </ligand>
</feature>
<feature type="binding site" evidence="10">
    <location>
        <position position="221"/>
    </location>
    <ligand>
        <name>Mg(2+)</name>
        <dbReference type="ChEBI" id="CHEBI:18420"/>
        <label>1</label>
        <note>catalytic</note>
    </ligand>
</feature>
<dbReference type="SUPFAM" id="SSF56655">
    <property type="entry name" value="Carbohydrate phosphatase"/>
    <property type="match status" value="1"/>
</dbReference>
<protein>
    <recommendedName>
        <fullName evidence="9">3'(2'),5'-bisphosphate nucleotidase CysQ</fullName>
        <ecNumber evidence="9">3.1.3.7</ecNumber>
    </recommendedName>
    <alternativeName>
        <fullName evidence="9">3'(2'),5-bisphosphonucleoside 3'(2')-phosphohydrolase</fullName>
    </alternativeName>
    <alternativeName>
        <fullName evidence="9">3'-phosphoadenosine 5'-phosphate phosphatase</fullName>
        <shortName evidence="9">PAP phosphatase</shortName>
    </alternativeName>
</protein>
<comment type="cofactor">
    <cofactor evidence="9 10">
        <name>Mg(2+)</name>
        <dbReference type="ChEBI" id="CHEBI:18420"/>
    </cofactor>
</comment>
<dbReference type="InterPro" id="IPR006240">
    <property type="entry name" value="CysQ"/>
</dbReference>
<feature type="binding site" evidence="9">
    <location>
        <position position="221"/>
    </location>
    <ligand>
        <name>substrate</name>
    </ligand>
</feature>
<comment type="catalytic activity">
    <reaction evidence="1 9">
        <text>adenosine 3',5'-bisphosphate + H2O = AMP + phosphate</text>
        <dbReference type="Rhea" id="RHEA:10040"/>
        <dbReference type="ChEBI" id="CHEBI:15377"/>
        <dbReference type="ChEBI" id="CHEBI:43474"/>
        <dbReference type="ChEBI" id="CHEBI:58343"/>
        <dbReference type="ChEBI" id="CHEBI:456215"/>
        <dbReference type="EC" id="3.1.3.7"/>
    </reaction>
</comment>
<dbReference type="GO" id="GO:0000103">
    <property type="term" value="P:sulfate assimilation"/>
    <property type="evidence" value="ECO:0007669"/>
    <property type="project" value="TreeGrafter"/>
</dbReference>
<dbReference type="InterPro" id="IPR020550">
    <property type="entry name" value="Inositol_monophosphatase_CS"/>
</dbReference>
<dbReference type="InterPro" id="IPR020583">
    <property type="entry name" value="Inositol_monoP_metal-BS"/>
</dbReference>
<keyword evidence="8 9" id="KW-0472">Membrane</keyword>
<dbReference type="PANTHER" id="PTHR43028">
    <property type="entry name" value="3'(2'),5'-BISPHOSPHATE NUCLEOTIDASE 1"/>
    <property type="match status" value="1"/>
</dbReference>
<feature type="binding site" evidence="9">
    <location>
        <position position="98"/>
    </location>
    <ligand>
        <name>Mg(2+)</name>
        <dbReference type="ChEBI" id="CHEBI:18420"/>
        <label>2</label>
    </ligand>
</feature>
<gene>
    <name evidence="9" type="primary">cysQ</name>
    <name evidence="11" type="ORF">C7460_103163</name>
</gene>
<evidence type="ECO:0000256" key="4">
    <source>
        <dbReference type="ARBA" id="ARBA00022519"/>
    </source>
</evidence>
<dbReference type="GO" id="GO:0050427">
    <property type="term" value="P:3'-phosphoadenosine 5'-phosphosulfate metabolic process"/>
    <property type="evidence" value="ECO:0007669"/>
    <property type="project" value="TreeGrafter"/>
</dbReference>
<dbReference type="EC" id="3.1.3.7" evidence="9"/>
<evidence type="ECO:0000256" key="1">
    <source>
        <dbReference type="ARBA" id="ARBA00001625"/>
    </source>
</evidence>
<dbReference type="InterPro" id="IPR050725">
    <property type="entry name" value="CysQ/Inositol_MonoPase"/>
</dbReference>
<keyword evidence="3 9" id="KW-1003">Cell membrane</keyword>